<proteinExistence type="predicted"/>
<keyword evidence="2" id="KW-1185">Reference proteome</keyword>
<dbReference type="RefSeq" id="WP_176571072.1">
    <property type="nucleotide sequence ID" value="NZ_CP056030.1"/>
</dbReference>
<dbReference type="EMBL" id="CP056030">
    <property type="protein sequence ID" value="QKZ05126.1"/>
    <property type="molecule type" value="Genomic_DNA"/>
</dbReference>
<dbReference type="Proteomes" id="UP000509568">
    <property type="component" value="Chromosome"/>
</dbReference>
<accession>A0A7D5HH94</accession>
<dbReference type="AlphaFoldDB" id="A0A7D5HH94"/>
<sequence length="148" mass="16797">MNDKQIYDLGVNDLFCYGVWYFPMDESAEDELTVRPLLDKETCTDAQVIVRASFVGSDGSSYLGYLYWDGGGEVEYLKPVILLDDGSFVTFWNGIVEPSWADYSARAQQLRSGLPFSYVSECLLELPEISGRLEGLYYLDEDHISWVS</sequence>
<protein>
    <submittedName>
        <fullName evidence="1">Uncharacterized protein</fullName>
    </submittedName>
</protein>
<gene>
    <name evidence="1" type="ORF">HWQ56_15540</name>
</gene>
<organism evidence="1 2">
    <name type="scientific">Pseudomonas eucalypticola</name>
    <dbReference type="NCBI Taxonomy" id="2599595"/>
    <lineage>
        <taxon>Bacteria</taxon>
        <taxon>Pseudomonadati</taxon>
        <taxon>Pseudomonadota</taxon>
        <taxon>Gammaproteobacteria</taxon>
        <taxon>Pseudomonadales</taxon>
        <taxon>Pseudomonadaceae</taxon>
        <taxon>Pseudomonas</taxon>
    </lineage>
</organism>
<evidence type="ECO:0000313" key="1">
    <source>
        <dbReference type="EMBL" id="QKZ05126.1"/>
    </source>
</evidence>
<evidence type="ECO:0000313" key="2">
    <source>
        <dbReference type="Proteomes" id="UP000509568"/>
    </source>
</evidence>
<dbReference type="KEGG" id="pez:HWQ56_15540"/>
<reference evidence="1 2" key="1">
    <citation type="submission" date="2020-06" db="EMBL/GenBank/DDBJ databases">
        <title>Pseudomonas eucalypticola sp. nov., an endophyte of Eucalyptus dunnii leaves with biocontrol ability of eucalyptus leaf blight.</title>
        <authorList>
            <person name="Liu Y."/>
            <person name="Song Z."/>
            <person name="Zeng H."/>
            <person name="Lu M."/>
            <person name="Wang X."/>
            <person name="Lian X."/>
            <person name="Zhang Q."/>
        </authorList>
    </citation>
    <scope>NUCLEOTIDE SEQUENCE [LARGE SCALE GENOMIC DNA]</scope>
    <source>
        <strain evidence="1 2">NP-1</strain>
    </source>
</reference>
<name>A0A7D5HH94_9PSED</name>